<name>A0A2T3FY06_9FIRM</name>
<keyword evidence="4" id="KW-1185">Reference proteome</keyword>
<dbReference type="AlphaFoldDB" id="A0A2T3FY06"/>
<sequence>MDKKEAIDLLSKKLNDDHNLSYDKLAIITGHSKRQLIRPLKEKGIDSTLNHSDKGLAANNRASDNEIDYIVNFKKPYPNITIAQFRDIYLVDVIFNPSKEADGLQYNLKVRIISFFQRLYKQFNWSSPSHITSQWCTRLSFSNSTSAHEVGLSPTGFLYSLTHFKFIANYLEQPFVNRKYHAPINMAYKQLPVAQNDDVDTSSDLDISEIDF</sequence>
<gene>
    <name evidence="3" type="ORF">C7U54_09625</name>
    <name evidence="1" type="ORF">Fi14EGH31_22780</name>
    <name evidence="2" type="ORF">LJD74_06670</name>
</gene>
<reference evidence="1" key="2">
    <citation type="journal article" date="2020" name="Microbiol. Resour. Announc.">
        <title>Complete Genome Sequence of Faecalibacillus intestinalis JCM 34082, Isolated from Feces from a Healthy Japanese Female.</title>
        <authorList>
            <person name="Sakamoto M."/>
            <person name="Ikeyama N."/>
            <person name="Toyoda A."/>
            <person name="Murakami T."/>
            <person name="Mori H."/>
            <person name="Ohkuma M."/>
        </authorList>
    </citation>
    <scope>NUCLEOTIDE SEQUENCE</scope>
    <source>
        <strain evidence="1">14EGH31</strain>
    </source>
</reference>
<accession>A0A2T3FY06</accession>
<dbReference type="Proteomes" id="UP001197827">
    <property type="component" value="Unassembled WGS sequence"/>
</dbReference>
<dbReference type="EMBL" id="JAJDKQ010000010">
    <property type="protein sequence ID" value="MCB8561681.1"/>
    <property type="molecule type" value="Genomic_DNA"/>
</dbReference>
<evidence type="ECO:0000313" key="2">
    <source>
        <dbReference type="EMBL" id="MCB8561681.1"/>
    </source>
</evidence>
<organism evidence="3 4">
    <name type="scientific">Faecalibacillus intestinalis</name>
    <dbReference type="NCBI Taxonomy" id="1982626"/>
    <lineage>
        <taxon>Bacteria</taxon>
        <taxon>Bacillati</taxon>
        <taxon>Bacillota</taxon>
        <taxon>Erysipelotrichia</taxon>
        <taxon>Erysipelotrichales</taxon>
        <taxon>Coprobacillaceae</taxon>
        <taxon>Faecalibacillus</taxon>
    </lineage>
</organism>
<evidence type="ECO:0000313" key="1">
    <source>
        <dbReference type="EMBL" id="BCL58566.1"/>
    </source>
</evidence>
<dbReference type="Proteomes" id="UP000593842">
    <property type="component" value="Chromosome"/>
</dbReference>
<protein>
    <submittedName>
        <fullName evidence="3">Uncharacterized protein</fullName>
    </submittedName>
</protein>
<dbReference type="KEGG" id="fit:Fi14EGH31_22780"/>
<reference evidence="2" key="4">
    <citation type="submission" date="2021-10" db="EMBL/GenBank/DDBJ databases">
        <title>Collection of gut derived symbiotic bacterial strains cultured from healthy donors.</title>
        <authorList>
            <person name="Lin H."/>
            <person name="Littmann E."/>
            <person name="Kohout C."/>
            <person name="Pamer E.G."/>
        </authorList>
    </citation>
    <scope>NUCLEOTIDE SEQUENCE</scope>
    <source>
        <strain evidence="2">DFI.5.2</strain>
    </source>
</reference>
<dbReference type="GeneID" id="70580716"/>
<evidence type="ECO:0000313" key="5">
    <source>
        <dbReference type="Proteomes" id="UP000593842"/>
    </source>
</evidence>
<dbReference type="Proteomes" id="UP000240974">
    <property type="component" value="Unassembled WGS sequence"/>
</dbReference>
<dbReference type="EMBL" id="PYLQ01000013">
    <property type="protein sequence ID" value="PST40146.1"/>
    <property type="molecule type" value="Genomic_DNA"/>
</dbReference>
<proteinExistence type="predicted"/>
<dbReference type="EMBL" id="AP024085">
    <property type="protein sequence ID" value="BCL58566.1"/>
    <property type="molecule type" value="Genomic_DNA"/>
</dbReference>
<dbReference type="RefSeq" id="WP_107030150.1">
    <property type="nucleotide sequence ID" value="NZ_AP024085.1"/>
</dbReference>
<reference evidence="3 4" key="1">
    <citation type="journal article" date="2019" name="Int. J. Syst. Evol. Microbiol.">
        <title>Faecalibacillus intestinalis gen. nov., sp. nov. and Faecalibacillus faecis sp. nov., isolated from human faeces.</title>
        <authorList>
            <person name="Seo B."/>
            <person name="Jeon K."/>
            <person name="Baek I."/>
            <person name="Lee Y.M."/>
            <person name="Baek K."/>
            <person name="Ko G."/>
        </authorList>
    </citation>
    <scope>NUCLEOTIDE SEQUENCE [LARGE SCALE GENOMIC DNA]</scope>
    <source>
        <strain evidence="3 4">SNUG30099</strain>
    </source>
</reference>
<evidence type="ECO:0000313" key="3">
    <source>
        <dbReference type="EMBL" id="PST40146.1"/>
    </source>
</evidence>
<evidence type="ECO:0000313" key="4">
    <source>
        <dbReference type="Proteomes" id="UP000240974"/>
    </source>
</evidence>
<reference evidence="5" key="3">
    <citation type="submission" date="2020-09" db="EMBL/GenBank/DDBJ databases">
        <title>Complete genome sequencing of Faecalibacillus intestinalis strain 14EGH31.</title>
        <authorList>
            <person name="Sakamoto M."/>
            <person name="Murakami T."/>
            <person name="Mori H."/>
        </authorList>
    </citation>
    <scope>NUCLEOTIDE SEQUENCE [LARGE SCALE GENOMIC DNA]</scope>
    <source>
        <strain evidence="5">14EGH31</strain>
    </source>
</reference>